<accession>S4XGE6</accession>
<dbReference type="AlphaFoldDB" id="S4XGE6"/>
<dbReference type="InterPro" id="IPR025357">
    <property type="entry name" value="DUF4261"/>
</dbReference>
<dbReference type="Proteomes" id="UP000014809">
    <property type="component" value="Chromosome"/>
</dbReference>
<gene>
    <name evidence="2" type="ORF">A606_05390</name>
</gene>
<sequence length="299" mass="31484">MGTILAQSLLGGRRPIPTGTLAPMSEEKLCPPSPTFAPQLVLGVMLFDEPPTVDAVIDTVTSVPGDLGITAGEVAGRDGIVEVTVGKTGVTAFLSVIDEPVPGGEAVGNAHQLYCQGEEKDRVAAHQAQLLIAVPAEFTEDASAQISGLSAREIQLVANRIHGILTMAMTRLPGVAGYYSGAAAATYGPTFLAQVAEGHFGSTPWPLWVSARLHPGEQGFSAYTTGLWALGHPELQVDNAPMPPEDLFLYLMDTSAHLVLDGGTFADGQTTGRYEGERFTLGAEPWIVDPNVPALRVRM</sequence>
<evidence type="ECO:0000259" key="1">
    <source>
        <dbReference type="Pfam" id="PF14080"/>
    </source>
</evidence>
<dbReference type="EMBL" id="CP003696">
    <property type="protein sequence ID" value="AGP30725.1"/>
    <property type="molecule type" value="Genomic_DNA"/>
</dbReference>
<dbReference type="eggNOG" id="ENOG5030BTY">
    <property type="taxonomic scope" value="Bacteria"/>
</dbReference>
<reference evidence="2 3" key="1">
    <citation type="submission" date="2012-06" db="EMBL/GenBank/DDBJ databases">
        <title>Complete genome sequence of Corynebacterium terpenotabidum Y-11 (=DSM 44721).</title>
        <authorList>
            <person name="Ruckert C."/>
            <person name="Albersmeier A."/>
            <person name="Al-Dilaimi A."/>
            <person name="Szczepanowski R."/>
            <person name="Kalinowski J."/>
        </authorList>
    </citation>
    <scope>NUCLEOTIDE SEQUENCE [LARGE SCALE GENOMIC DNA]</scope>
    <source>
        <strain evidence="2 3">Y-11</strain>
    </source>
</reference>
<dbReference type="HOGENOM" id="CLU_1018268_0_0_11"/>
<keyword evidence="3" id="KW-1185">Reference proteome</keyword>
<evidence type="ECO:0000313" key="3">
    <source>
        <dbReference type="Proteomes" id="UP000014809"/>
    </source>
</evidence>
<protein>
    <recommendedName>
        <fullName evidence="1">DUF4261 domain-containing protein</fullName>
    </recommendedName>
</protein>
<feature type="domain" description="DUF4261" evidence="1">
    <location>
        <begin position="223"/>
        <end position="291"/>
    </location>
</feature>
<dbReference type="PATRIC" id="fig|1200352.3.peg.1090"/>
<name>S4XGE6_9CORY</name>
<proteinExistence type="predicted"/>
<organism evidence="2 3">
    <name type="scientific">Corynebacterium terpenotabidum Y-11</name>
    <dbReference type="NCBI Taxonomy" id="1200352"/>
    <lineage>
        <taxon>Bacteria</taxon>
        <taxon>Bacillati</taxon>
        <taxon>Actinomycetota</taxon>
        <taxon>Actinomycetes</taxon>
        <taxon>Mycobacteriales</taxon>
        <taxon>Corynebacteriaceae</taxon>
        <taxon>Corynebacterium</taxon>
    </lineage>
</organism>
<evidence type="ECO:0000313" key="2">
    <source>
        <dbReference type="EMBL" id="AGP30725.1"/>
    </source>
</evidence>
<dbReference type="STRING" id="1200352.A606_05390"/>
<dbReference type="KEGG" id="cter:A606_05390"/>
<dbReference type="Pfam" id="PF14080">
    <property type="entry name" value="DUF4261"/>
    <property type="match status" value="1"/>
</dbReference>